<keyword evidence="3" id="KW-0378">Hydrolase</keyword>
<feature type="signal peptide" evidence="4">
    <location>
        <begin position="1"/>
        <end position="23"/>
    </location>
</feature>
<dbReference type="Proteomes" id="UP000294830">
    <property type="component" value="Unassembled WGS sequence"/>
</dbReference>
<feature type="chain" id="PRO_5021019315" evidence="4">
    <location>
        <begin position="24"/>
        <end position="439"/>
    </location>
</feature>
<keyword evidence="2 4" id="KW-0732">Signal</keyword>
<dbReference type="GO" id="GO:0008239">
    <property type="term" value="F:dipeptidyl-peptidase activity"/>
    <property type="evidence" value="ECO:0007669"/>
    <property type="project" value="TreeGrafter"/>
</dbReference>
<dbReference type="PANTHER" id="PTHR11010:SF38">
    <property type="entry name" value="LYSOSOMAL PRO-X CARBOXYPEPTIDASE"/>
    <property type="match status" value="1"/>
</dbReference>
<accession>A0A4R2EHW5</accession>
<dbReference type="AlphaFoldDB" id="A0A4R2EHW5"/>
<dbReference type="PANTHER" id="PTHR11010">
    <property type="entry name" value="PROTEASE S28 PRO-X CARBOXYPEPTIDASE-RELATED"/>
    <property type="match status" value="1"/>
</dbReference>
<protein>
    <submittedName>
        <fullName evidence="5">PS-10 peptidase S37</fullName>
    </submittedName>
</protein>
<sequence>MKKQILRSIVLLLFTLQAAWGFAQNGPSLPDQLKNLYGIASIESVKSEQYNEKYEVFIEQPLDYADTTKGKFKQRFFVAHVGYDRPTVMVTEGYSADYSANPRYREELSKLFNANLVFVEHRYFSKSTPANADWKYLTAEASANDLHRINKALRSIYKGKWISTGISKGGQTTMIYRTFFPNDVEISVPYVAPLNFGEEDGRHEPFIANITGTPEGRKKVLDFQVEVLKRRSSLQPMFDSLCSKDKLMFNTTLDEIFDYCVLEYSFSFWQWGTPLDKIPTLDSPDSTIFKHFIAISSPDYFQNTSPTTSFFVQAAKELGYYGYDTKPFKKYLKIKKAKGYLRKLMAPEGSAPKFDKSLALKIQNFLDQNDPKMIFIYGEWDPWTAVAPKFSRISPVIKGYRTNMEMYVQPQGSHRARISSLPEPMKKEVISKLEKWLSE</sequence>
<evidence type="ECO:0000313" key="6">
    <source>
        <dbReference type="Proteomes" id="UP000294830"/>
    </source>
</evidence>
<dbReference type="InterPro" id="IPR008761">
    <property type="entry name" value="Peptidase_S37"/>
</dbReference>
<evidence type="ECO:0000256" key="2">
    <source>
        <dbReference type="ARBA" id="ARBA00022729"/>
    </source>
</evidence>
<evidence type="ECO:0000256" key="3">
    <source>
        <dbReference type="ARBA" id="ARBA00022801"/>
    </source>
</evidence>
<evidence type="ECO:0000256" key="1">
    <source>
        <dbReference type="ARBA" id="ARBA00022670"/>
    </source>
</evidence>
<proteinExistence type="predicted"/>
<evidence type="ECO:0000313" key="5">
    <source>
        <dbReference type="EMBL" id="TCN63739.1"/>
    </source>
</evidence>
<gene>
    <name evidence="5" type="ORF">CLV25_11589</name>
</gene>
<dbReference type="Pfam" id="PF05576">
    <property type="entry name" value="Peptidase_S37"/>
    <property type="match status" value="1"/>
</dbReference>
<dbReference type="GO" id="GO:0006508">
    <property type="term" value="P:proteolysis"/>
    <property type="evidence" value="ECO:0007669"/>
    <property type="project" value="UniProtKB-KW"/>
</dbReference>
<dbReference type="OrthoDB" id="3979391at2"/>
<dbReference type="RefSeq" id="WP_131840174.1">
    <property type="nucleotide sequence ID" value="NZ_SLWB01000015.1"/>
</dbReference>
<dbReference type="InterPro" id="IPR029058">
    <property type="entry name" value="AB_hydrolase_fold"/>
</dbReference>
<evidence type="ECO:0000256" key="4">
    <source>
        <dbReference type="SAM" id="SignalP"/>
    </source>
</evidence>
<keyword evidence="6" id="KW-1185">Reference proteome</keyword>
<reference evidence="5 6" key="1">
    <citation type="submission" date="2019-03" db="EMBL/GenBank/DDBJ databases">
        <title>Genomic Encyclopedia of Archaeal and Bacterial Type Strains, Phase II (KMG-II): from individual species to whole genera.</title>
        <authorList>
            <person name="Goeker M."/>
        </authorList>
    </citation>
    <scope>NUCLEOTIDE SEQUENCE [LARGE SCALE GENOMIC DNA]</scope>
    <source>
        <strain evidence="5 6">RL-C</strain>
    </source>
</reference>
<keyword evidence="1" id="KW-0645">Protease</keyword>
<organism evidence="5 6">
    <name type="scientific">Acetobacteroides hydrogenigenes</name>
    <dbReference type="NCBI Taxonomy" id="979970"/>
    <lineage>
        <taxon>Bacteria</taxon>
        <taxon>Pseudomonadati</taxon>
        <taxon>Bacteroidota</taxon>
        <taxon>Bacteroidia</taxon>
        <taxon>Bacteroidales</taxon>
        <taxon>Rikenellaceae</taxon>
        <taxon>Acetobacteroides</taxon>
    </lineage>
</organism>
<dbReference type="SUPFAM" id="SSF53474">
    <property type="entry name" value="alpha/beta-Hydrolases"/>
    <property type="match status" value="1"/>
</dbReference>
<dbReference type="Gene3D" id="3.40.50.1820">
    <property type="entry name" value="alpha/beta hydrolase"/>
    <property type="match status" value="1"/>
</dbReference>
<comment type="caution">
    <text evidence="5">The sequence shown here is derived from an EMBL/GenBank/DDBJ whole genome shotgun (WGS) entry which is preliminary data.</text>
</comment>
<dbReference type="EMBL" id="SLWB01000015">
    <property type="protein sequence ID" value="TCN63739.1"/>
    <property type="molecule type" value="Genomic_DNA"/>
</dbReference>
<name>A0A4R2EHW5_9BACT</name>